<comment type="catalytic activity">
    <reaction evidence="15">
        <text>L-threonyl-[protein] + ATP = O-phospho-L-threonyl-[protein] + ADP + H(+)</text>
        <dbReference type="Rhea" id="RHEA:46608"/>
        <dbReference type="Rhea" id="RHEA-COMP:11060"/>
        <dbReference type="Rhea" id="RHEA-COMP:11605"/>
        <dbReference type="ChEBI" id="CHEBI:15378"/>
        <dbReference type="ChEBI" id="CHEBI:30013"/>
        <dbReference type="ChEBI" id="CHEBI:30616"/>
        <dbReference type="ChEBI" id="CHEBI:61977"/>
        <dbReference type="ChEBI" id="CHEBI:456216"/>
        <dbReference type="EC" id="2.7.11.1"/>
    </reaction>
</comment>
<dbReference type="PhylomeDB" id="A0A068TLM2"/>
<keyword evidence="9 17" id="KW-0547">Nucleotide-binding</keyword>
<dbReference type="EC" id="2.7.11.1" evidence="2"/>
<keyword evidence="8" id="KW-0677">Repeat</keyword>
<feature type="domain" description="Protein kinase" evidence="19">
    <location>
        <begin position="413"/>
        <end position="610"/>
    </location>
</feature>
<dbReference type="Gene3D" id="1.10.510.10">
    <property type="entry name" value="Transferase(Phosphotransferase) domain 1"/>
    <property type="match status" value="1"/>
</dbReference>
<evidence type="ECO:0000256" key="11">
    <source>
        <dbReference type="ARBA" id="ARBA00022840"/>
    </source>
</evidence>
<evidence type="ECO:0000256" key="15">
    <source>
        <dbReference type="ARBA" id="ARBA00047899"/>
    </source>
</evidence>
<keyword evidence="6 18" id="KW-0812">Transmembrane</keyword>
<dbReference type="InterPro" id="IPR032675">
    <property type="entry name" value="LRR_dom_sf"/>
</dbReference>
<dbReference type="InterPro" id="IPR017441">
    <property type="entry name" value="Protein_kinase_ATP_BS"/>
</dbReference>
<keyword evidence="4" id="KW-0433">Leucine-rich repeat</keyword>
<dbReference type="PROSITE" id="PS00108">
    <property type="entry name" value="PROTEIN_KINASE_ST"/>
    <property type="match status" value="1"/>
</dbReference>
<dbReference type="InterPro" id="IPR051809">
    <property type="entry name" value="Plant_receptor-like_S/T_kinase"/>
</dbReference>
<dbReference type="InterPro" id="IPR000719">
    <property type="entry name" value="Prot_kinase_dom"/>
</dbReference>
<keyword evidence="5" id="KW-0808">Transferase</keyword>
<dbReference type="OMA" id="RIHYYEL"/>
<evidence type="ECO:0000256" key="1">
    <source>
        <dbReference type="ARBA" id="ARBA00004370"/>
    </source>
</evidence>
<dbReference type="GO" id="GO:0006952">
    <property type="term" value="P:defense response"/>
    <property type="evidence" value="ECO:0007669"/>
    <property type="project" value="UniProtKB-ARBA"/>
</dbReference>
<keyword evidence="13 18" id="KW-0472">Membrane</keyword>
<evidence type="ECO:0000256" key="18">
    <source>
        <dbReference type="SAM" id="Phobius"/>
    </source>
</evidence>
<dbReference type="AlphaFoldDB" id="A0A068TLM2"/>
<evidence type="ECO:0000256" key="2">
    <source>
        <dbReference type="ARBA" id="ARBA00012513"/>
    </source>
</evidence>
<keyword evidence="12 18" id="KW-1133">Transmembrane helix</keyword>
<evidence type="ECO:0000256" key="9">
    <source>
        <dbReference type="ARBA" id="ARBA00022741"/>
    </source>
</evidence>
<evidence type="ECO:0000256" key="5">
    <source>
        <dbReference type="ARBA" id="ARBA00022679"/>
    </source>
</evidence>
<comment type="catalytic activity">
    <reaction evidence="16">
        <text>L-seryl-[protein] + ATP = O-phospho-L-seryl-[protein] + ADP + H(+)</text>
        <dbReference type="Rhea" id="RHEA:17989"/>
        <dbReference type="Rhea" id="RHEA-COMP:9863"/>
        <dbReference type="Rhea" id="RHEA-COMP:11604"/>
        <dbReference type="ChEBI" id="CHEBI:15378"/>
        <dbReference type="ChEBI" id="CHEBI:29999"/>
        <dbReference type="ChEBI" id="CHEBI:30616"/>
        <dbReference type="ChEBI" id="CHEBI:83421"/>
        <dbReference type="ChEBI" id="CHEBI:456216"/>
        <dbReference type="EC" id="2.7.11.1"/>
    </reaction>
</comment>
<dbReference type="PANTHER" id="PTHR27008:SF585">
    <property type="entry name" value="PROTEIN KINASE DOMAIN-CONTAINING PROTEIN"/>
    <property type="match status" value="1"/>
</dbReference>
<dbReference type="FunFam" id="3.30.200.20:FF:000661">
    <property type="entry name" value="Serine-threonine protein kinase plant-type"/>
    <property type="match status" value="1"/>
</dbReference>
<dbReference type="Gramene" id="CDO96829">
    <property type="protein sequence ID" value="CDO96829"/>
    <property type="gene ID" value="GSCOC_T00013977001"/>
</dbReference>
<dbReference type="EMBL" id="HG739085">
    <property type="protein sequence ID" value="CDO96829.1"/>
    <property type="molecule type" value="Genomic_DNA"/>
</dbReference>
<dbReference type="InterPro" id="IPR003591">
    <property type="entry name" value="Leu-rich_rpt_typical-subtyp"/>
</dbReference>
<sequence>MFPHYKSIQTHKSCNFAGAIPNEIRNLTMLMILDFRSNILRGLGIPENIGNLHRLEVLVLYSNTLSGSIPTVIFNISSLQHIQLDQNKFSGTIPLTLVFLSLHHNELTGSIPTSLGSLRNLSYLNLDSNKLSMLDNNPLNGFLPASFSNYSTSLEVLSAISCKIEGNIPARISNLSSLLHLDFSSNELIGSLPRTMHSLANLQDLGLLSLSQNQIFGSIPECLGNMTNLRQIFLDSNRLTSMIPSNLLSMKDLEILNLSSNFISGSLSLEIGNLKATYDLDLSANQLAFHWQKNNLQGSIPESISNMISLEFLDLSHNNLFGVIPKSMEALKSLKECNVSFNRLSVRRSSKRKVLLLVISLSGIAAILIIAIGALLYLRWLNKPKTSGGTELMSAAKYERFSYYDLLHSTDNYNESNLLGEGSYGSVYKGILSDGTAVAIKVFNLLVEGSLKSFDRECEVLKSLCHQNLTKVLDSCSNLDFKALVLKYMPNGNLEKWLYSHNHFLDMFRRINIMIDVACALEYLHYGYDTPVVHCDLKPSNILLDEDMAAHVSDFGIAKMFGEEESILHTNTLATLGYIAPVANRVHYYYYFIYLDHYQETSSSSLIGQD</sequence>
<keyword evidence="3" id="KW-0723">Serine/threonine-protein kinase</keyword>
<feature type="binding site" evidence="17">
    <location>
        <position position="441"/>
    </location>
    <ligand>
        <name>ATP</name>
        <dbReference type="ChEBI" id="CHEBI:30616"/>
    </ligand>
</feature>
<dbReference type="Pfam" id="PF00069">
    <property type="entry name" value="Pkinase"/>
    <property type="match status" value="1"/>
</dbReference>
<evidence type="ECO:0000256" key="6">
    <source>
        <dbReference type="ARBA" id="ARBA00022692"/>
    </source>
</evidence>
<evidence type="ECO:0000256" key="13">
    <source>
        <dbReference type="ARBA" id="ARBA00023136"/>
    </source>
</evidence>
<dbReference type="SMART" id="SM00220">
    <property type="entry name" value="S_TKc"/>
    <property type="match status" value="1"/>
</dbReference>
<dbReference type="GO" id="GO:0016020">
    <property type="term" value="C:membrane"/>
    <property type="evidence" value="ECO:0007669"/>
    <property type="project" value="UniProtKB-SubCell"/>
</dbReference>
<dbReference type="GO" id="GO:0004674">
    <property type="term" value="F:protein serine/threonine kinase activity"/>
    <property type="evidence" value="ECO:0007669"/>
    <property type="project" value="UniProtKB-KW"/>
</dbReference>
<keyword evidence="21" id="KW-1185">Reference proteome</keyword>
<evidence type="ECO:0000259" key="19">
    <source>
        <dbReference type="PROSITE" id="PS50011"/>
    </source>
</evidence>
<proteinExistence type="predicted"/>
<dbReference type="InterPro" id="IPR008271">
    <property type="entry name" value="Ser/Thr_kinase_AS"/>
</dbReference>
<dbReference type="FunFam" id="1.10.510.10:FF:001023">
    <property type="entry name" value="Os07g0541700 protein"/>
    <property type="match status" value="1"/>
</dbReference>
<dbReference type="SMART" id="SM00369">
    <property type="entry name" value="LRR_TYP"/>
    <property type="match status" value="5"/>
</dbReference>
<reference evidence="21" key="1">
    <citation type="journal article" date="2014" name="Science">
        <title>The coffee genome provides insight into the convergent evolution of caffeine biosynthesis.</title>
        <authorList>
            <person name="Denoeud F."/>
            <person name="Carretero-Paulet L."/>
            <person name="Dereeper A."/>
            <person name="Droc G."/>
            <person name="Guyot R."/>
            <person name="Pietrella M."/>
            <person name="Zheng C."/>
            <person name="Alberti A."/>
            <person name="Anthony F."/>
            <person name="Aprea G."/>
            <person name="Aury J.M."/>
            <person name="Bento P."/>
            <person name="Bernard M."/>
            <person name="Bocs S."/>
            <person name="Campa C."/>
            <person name="Cenci A."/>
            <person name="Combes M.C."/>
            <person name="Crouzillat D."/>
            <person name="Da Silva C."/>
            <person name="Daddiego L."/>
            <person name="De Bellis F."/>
            <person name="Dussert S."/>
            <person name="Garsmeur O."/>
            <person name="Gayraud T."/>
            <person name="Guignon V."/>
            <person name="Jahn K."/>
            <person name="Jamilloux V."/>
            <person name="Joet T."/>
            <person name="Labadie K."/>
            <person name="Lan T."/>
            <person name="Leclercq J."/>
            <person name="Lepelley M."/>
            <person name="Leroy T."/>
            <person name="Li L.T."/>
            <person name="Librado P."/>
            <person name="Lopez L."/>
            <person name="Munoz A."/>
            <person name="Noel B."/>
            <person name="Pallavicini A."/>
            <person name="Perrotta G."/>
            <person name="Poncet V."/>
            <person name="Pot D."/>
            <person name="Priyono X."/>
            <person name="Rigoreau M."/>
            <person name="Rouard M."/>
            <person name="Rozas J."/>
            <person name="Tranchant-Dubreuil C."/>
            <person name="VanBuren R."/>
            <person name="Zhang Q."/>
            <person name="Andrade A.C."/>
            <person name="Argout X."/>
            <person name="Bertrand B."/>
            <person name="de Kochko A."/>
            <person name="Graziosi G."/>
            <person name="Henry R.J."/>
            <person name="Jayarama X."/>
            <person name="Ming R."/>
            <person name="Nagai C."/>
            <person name="Rounsley S."/>
            <person name="Sankoff D."/>
            <person name="Giuliano G."/>
            <person name="Albert V.A."/>
            <person name="Wincker P."/>
            <person name="Lashermes P."/>
        </authorList>
    </citation>
    <scope>NUCLEOTIDE SEQUENCE [LARGE SCALE GENOMIC DNA]</scope>
    <source>
        <strain evidence="21">cv. DH200-94</strain>
    </source>
</reference>
<evidence type="ECO:0000256" key="3">
    <source>
        <dbReference type="ARBA" id="ARBA00022527"/>
    </source>
</evidence>
<keyword evidence="11 17" id="KW-0067">ATP-binding</keyword>
<dbReference type="PANTHER" id="PTHR27008">
    <property type="entry name" value="OS04G0122200 PROTEIN"/>
    <property type="match status" value="1"/>
</dbReference>
<evidence type="ECO:0000256" key="8">
    <source>
        <dbReference type="ARBA" id="ARBA00022737"/>
    </source>
</evidence>
<dbReference type="SUPFAM" id="SSF52047">
    <property type="entry name" value="RNI-like"/>
    <property type="match status" value="1"/>
</dbReference>
<name>A0A068TLM2_COFCA</name>
<dbReference type="InParanoid" id="A0A068TLM2"/>
<dbReference type="PROSITE" id="PS50011">
    <property type="entry name" value="PROTEIN_KINASE_DOM"/>
    <property type="match status" value="1"/>
</dbReference>
<dbReference type="Pfam" id="PF00560">
    <property type="entry name" value="LRR_1"/>
    <property type="match status" value="4"/>
</dbReference>
<accession>A0A068TLM2</accession>
<evidence type="ECO:0000256" key="10">
    <source>
        <dbReference type="ARBA" id="ARBA00022777"/>
    </source>
</evidence>
<keyword evidence="10" id="KW-0418">Kinase</keyword>
<keyword evidence="14" id="KW-0325">Glycoprotein</keyword>
<evidence type="ECO:0000256" key="14">
    <source>
        <dbReference type="ARBA" id="ARBA00023180"/>
    </source>
</evidence>
<keyword evidence="7" id="KW-0732">Signal</keyword>
<gene>
    <name evidence="20" type="ORF">GSCOC_T00013977001</name>
</gene>
<dbReference type="InterPro" id="IPR001611">
    <property type="entry name" value="Leu-rich_rpt"/>
</dbReference>
<evidence type="ECO:0000313" key="21">
    <source>
        <dbReference type="Proteomes" id="UP000295252"/>
    </source>
</evidence>
<dbReference type="SUPFAM" id="SSF56112">
    <property type="entry name" value="Protein kinase-like (PK-like)"/>
    <property type="match status" value="1"/>
</dbReference>
<dbReference type="GO" id="GO:0051707">
    <property type="term" value="P:response to other organism"/>
    <property type="evidence" value="ECO:0007669"/>
    <property type="project" value="UniProtKB-ARBA"/>
</dbReference>
<evidence type="ECO:0000256" key="16">
    <source>
        <dbReference type="ARBA" id="ARBA00048679"/>
    </source>
</evidence>
<dbReference type="Gene3D" id="3.30.200.20">
    <property type="entry name" value="Phosphorylase Kinase, domain 1"/>
    <property type="match status" value="1"/>
</dbReference>
<comment type="subcellular location">
    <subcellularLocation>
        <location evidence="1">Membrane</location>
    </subcellularLocation>
</comment>
<dbReference type="InterPro" id="IPR011009">
    <property type="entry name" value="Kinase-like_dom_sf"/>
</dbReference>
<protein>
    <recommendedName>
        <fullName evidence="2">non-specific serine/threonine protein kinase</fullName>
        <ecNumber evidence="2">2.7.11.1</ecNumber>
    </recommendedName>
</protein>
<dbReference type="Gene3D" id="3.80.10.10">
    <property type="entry name" value="Ribonuclease Inhibitor"/>
    <property type="match status" value="2"/>
</dbReference>
<dbReference type="FunFam" id="3.80.10.10:FF:000041">
    <property type="entry name" value="LRR receptor-like serine/threonine-protein kinase ERECTA"/>
    <property type="match status" value="2"/>
</dbReference>
<dbReference type="Proteomes" id="UP000295252">
    <property type="component" value="Chromosome IV"/>
</dbReference>
<evidence type="ECO:0000313" key="20">
    <source>
        <dbReference type="EMBL" id="CDO96829.1"/>
    </source>
</evidence>
<organism evidence="20 21">
    <name type="scientific">Coffea canephora</name>
    <name type="common">Robusta coffee</name>
    <dbReference type="NCBI Taxonomy" id="49390"/>
    <lineage>
        <taxon>Eukaryota</taxon>
        <taxon>Viridiplantae</taxon>
        <taxon>Streptophyta</taxon>
        <taxon>Embryophyta</taxon>
        <taxon>Tracheophyta</taxon>
        <taxon>Spermatophyta</taxon>
        <taxon>Magnoliopsida</taxon>
        <taxon>eudicotyledons</taxon>
        <taxon>Gunneridae</taxon>
        <taxon>Pentapetalae</taxon>
        <taxon>asterids</taxon>
        <taxon>lamiids</taxon>
        <taxon>Gentianales</taxon>
        <taxon>Rubiaceae</taxon>
        <taxon>Ixoroideae</taxon>
        <taxon>Gardenieae complex</taxon>
        <taxon>Bertiereae - Coffeeae clade</taxon>
        <taxon>Coffeeae</taxon>
        <taxon>Coffea</taxon>
    </lineage>
</organism>
<evidence type="ECO:0000256" key="17">
    <source>
        <dbReference type="PROSITE-ProRule" id="PRU10141"/>
    </source>
</evidence>
<dbReference type="PROSITE" id="PS00107">
    <property type="entry name" value="PROTEIN_KINASE_ATP"/>
    <property type="match status" value="1"/>
</dbReference>
<evidence type="ECO:0000256" key="12">
    <source>
        <dbReference type="ARBA" id="ARBA00022989"/>
    </source>
</evidence>
<evidence type="ECO:0000256" key="4">
    <source>
        <dbReference type="ARBA" id="ARBA00022614"/>
    </source>
</evidence>
<dbReference type="GO" id="GO:0005524">
    <property type="term" value="F:ATP binding"/>
    <property type="evidence" value="ECO:0007669"/>
    <property type="project" value="UniProtKB-UniRule"/>
</dbReference>
<evidence type="ECO:0000256" key="7">
    <source>
        <dbReference type="ARBA" id="ARBA00022729"/>
    </source>
</evidence>
<feature type="transmembrane region" description="Helical" evidence="18">
    <location>
        <begin position="354"/>
        <end position="378"/>
    </location>
</feature>